<dbReference type="InterPro" id="IPR005650">
    <property type="entry name" value="BlaI_family"/>
</dbReference>
<dbReference type="InterPro" id="IPR036390">
    <property type="entry name" value="WH_DNA-bd_sf"/>
</dbReference>
<proteinExistence type="inferred from homology"/>
<evidence type="ECO:0000256" key="1">
    <source>
        <dbReference type="ARBA" id="ARBA00011046"/>
    </source>
</evidence>
<keyword evidence="4" id="KW-0804">Transcription</keyword>
<evidence type="ECO:0000256" key="2">
    <source>
        <dbReference type="ARBA" id="ARBA00023015"/>
    </source>
</evidence>
<sequence>MKQLTKAEEDIMQILWQLKKANVKAIIDELPEPKPAYNTVSTIVRILENKGFVNYEKQGKGHVYFPLVAKQDYSNQSINKLVDNYFQGSFKSMVSFFVKKNDMDIKDLEAVLKEINKEEQFKNQQKKTD</sequence>
<keyword evidence="5" id="KW-0175">Coiled coil</keyword>
<dbReference type="AlphaFoldDB" id="A0A362X3S7"/>
<dbReference type="Gene3D" id="1.10.10.10">
    <property type="entry name" value="Winged helix-like DNA-binding domain superfamily/Winged helix DNA-binding domain"/>
    <property type="match status" value="1"/>
</dbReference>
<feature type="coiled-coil region" evidence="5">
    <location>
        <begin position="98"/>
        <end position="125"/>
    </location>
</feature>
<name>A0A362X3S7_9FLAO</name>
<gene>
    <name evidence="6" type="ORF">CLV33_101480</name>
</gene>
<comment type="caution">
    <text evidence="6">The sequence shown here is derived from an EMBL/GenBank/DDBJ whole genome shotgun (WGS) entry which is preliminary data.</text>
</comment>
<dbReference type="Proteomes" id="UP000251545">
    <property type="component" value="Unassembled WGS sequence"/>
</dbReference>
<dbReference type="EMBL" id="PVEO01000001">
    <property type="protein sequence ID" value="PQV51555.1"/>
    <property type="molecule type" value="Genomic_DNA"/>
</dbReference>
<comment type="similarity">
    <text evidence="1">Belongs to the BlaI transcriptional regulatory family.</text>
</comment>
<evidence type="ECO:0000256" key="5">
    <source>
        <dbReference type="SAM" id="Coils"/>
    </source>
</evidence>
<keyword evidence="3" id="KW-0238">DNA-binding</keyword>
<dbReference type="InterPro" id="IPR011991">
    <property type="entry name" value="ArsR-like_HTH"/>
</dbReference>
<dbReference type="GO" id="GO:0003677">
    <property type="term" value="F:DNA binding"/>
    <property type="evidence" value="ECO:0007669"/>
    <property type="project" value="UniProtKB-KW"/>
</dbReference>
<evidence type="ECO:0000256" key="3">
    <source>
        <dbReference type="ARBA" id="ARBA00023125"/>
    </source>
</evidence>
<dbReference type="Pfam" id="PF03965">
    <property type="entry name" value="Penicillinase_R"/>
    <property type="match status" value="1"/>
</dbReference>
<organism evidence="6 7">
    <name type="scientific">Jejuia pallidilutea</name>
    <dbReference type="NCBI Taxonomy" id="504487"/>
    <lineage>
        <taxon>Bacteria</taxon>
        <taxon>Pseudomonadati</taxon>
        <taxon>Bacteroidota</taxon>
        <taxon>Flavobacteriia</taxon>
        <taxon>Flavobacteriales</taxon>
        <taxon>Flavobacteriaceae</taxon>
        <taxon>Jejuia</taxon>
    </lineage>
</organism>
<dbReference type="RefSeq" id="WP_105472556.1">
    <property type="nucleotide sequence ID" value="NZ_PVEO01000001.1"/>
</dbReference>
<dbReference type="InterPro" id="IPR036388">
    <property type="entry name" value="WH-like_DNA-bd_sf"/>
</dbReference>
<evidence type="ECO:0000256" key="4">
    <source>
        <dbReference type="ARBA" id="ARBA00023163"/>
    </source>
</evidence>
<dbReference type="PIRSF" id="PIRSF019455">
    <property type="entry name" value="CopR_AtkY"/>
    <property type="match status" value="1"/>
</dbReference>
<accession>A0A362X3S7</accession>
<keyword evidence="2" id="KW-0805">Transcription regulation</keyword>
<protein>
    <submittedName>
        <fullName evidence="6">Putative transcriptional regulator</fullName>
    </submittedName>
</protein>
<dbReference type="CDD" id="cd00090">
    <property type="entry name" value="HTH_ARSR"/>
    <property type="match status" value="1"/>
</dbReference>
<dbReference type="SUPFAM" id="SSF46785">
    <property type="entry name" value="Winged helix' DNA-binding domain"/>
    <property type="match status" value="1"/>
</dbReference>
<reference evidence="6 7" key="1">
    <citation type="submission" date="2018-02" db="EMBL/GenBank/DDBJ databases">
        <title>Genomic Encyclopedia of Archaeal and Bacterial Type Strains, Phase II (KMG-II): from individual species to whole genera.</title>
        <authorList>
            <person name="Goeker M."/>
        </authorList>
    </citation>
    <scope>NUCLEOTIDE SEQUENCE [LARGE SCALE GENOMIC DNA]</scope>
    <source>
        <strain evidence="6 7">DSM 21165</strain>
    </source>
</reference>
<dbReference type="Gene3D" id="1.10.4040.10">
    <property type="entry name" value="Penicillinase repressor domain"/>
    <property type="match status" value="1"/>
</dbReference>
<dbReference type="GO" id="GO:0045892">
    <property type="term" value="P:negative regulation of DNA-templated transcription"/>
    <property type="evidence" value="ECO:0007669"/>
    <property type="project" value="InterPro"/>
</dbReference>
<evidence type="ECO:0000313" key="7">
    <source>
        <dbReference type="Proteomes" id="UP000251545"/>
    </source>
</evidence>
<evidence type="ECO:0000313" key="6">
    <source>
        <dbReference type="EMBL" id="PQV51555.1"/>
    </source>
</evidence>